<gene>
    <name evidence="1" type="ORF">DJ013_13205</name>
</gene>
<sequence>MKHKIIFFLFIIFTWGCSDDRLKPLEKETAVEVEIPEIGSETKGDPEPEPEEIDFKNNTEAFNLFLAQAAKIPVNIDNSMPFVSVNGTQVYVAVDKFVKKKDNSPVSFPVNIELIELFSPGDIILNGKPTVSNGKLLTTGGEIFIRITKDGDEVILKDDHYLRIKIPTKSPDNKMRLFTGEEDVEGNLNWEEEPEWVYIACIEAPDRNCKEKEIAQKTLTVNGDNYELFTGDLGWINCDRFLNDEGSLTTISFESKDTPINAILLYLYFPDINSIIAVNNGVSLQVPIGQNYTYVAYAVSSKDLVYAAWKEGLVVAENQKIELNLEETDPEALLDFLDHL</sequence>
<organism evidence="1 2">
    <name type="scientific">Arcticibacterium luteifluviistationis</name>
    <dbReference type="NCBI Taxonomy" id="1784714"/>
    <lineage>
        <taxon>Bacteria</taxon>
        <taxon>Pseudomonadati</taxon>
        <taxon>Bacteroidota</taxon>
        <taxon>Cytophagia</taxon>
        <taxon>Cytophagales</taxon>
        <taxon>Leadbetterellaceae</taxon>
        <taxon>Arcticibacterium</taxon>
    </lineage>
</organism>
<dbReference type="AlphaFoldDB" id="A0A2Z4GD48"/>
<proteinExistence type="predicted"/>
<reference evidence="1 2" key="1">
    <citation type="submission" date="2018-05" db="EMBL/GenBank/DDBJ databases">
        <title>Complete genome sequence of Arcticibacterium luteifluviistationis SM1504T, a cytophagaceae bacterium isolated from Arctic surface seawater.</title>
        <authorList>
            <person name="Li Y."/>
            <person name="Qin Q.-L."/>
        </authorList>
    </citation>
    <scope>NUCLEOTIDE SEQUENCE [LARGE SCALE GENOMIC DNA]</scope>
    <source>
        <strain evidence="1 2">SM1504</strain>
    </source>
</reference>
<evidence type="ECO:0000313" key="1">
    <source>
        <dbReference type="EMBL" id="AWV99071.1"/>
    </source>
</evidence>
<name>A0A2Z4GD48_9BACT</name>
<protein>
    <submittedName>
        <fullName evidence="1">Uncharacterized protein</fullName>
    </submittedName>
</protein>
<keyword evidence="2" id="KW-1185">Reference proteome</keyword>
<accession>A0A2Z4GD48</accession>
<dbReference type="Proteomes" id="UP000249873">
    <property type="component" value="Chromosome"/>
</dbReference>
<dbReference type="RefSeq" id="WP_111372264.1">
    <property type="nucleotide sequence ID" value="NZ_CP029480.1"/>
</dbReference>
<dbReference type="OrthoDB" id="1488726at2"/>
<evidence type="ECO:0000313" key="2">
    <source>
        <dbReference type="Proteomes" id="UP000249873"/>
    </source>
</evidence>
<dbReference type="KEGG" id="als:DJ013_13205"/>
<dbReference type="EMBL" id="CP029480">
    <property type="protein sequence ID" value="AWV99071.1"/>
    <property type="molecule type" value="Genomic_DNA"/>
</dbReference>